<evidence type="ECO:0000313" key="2">
    <source>
        <dbReference type="EMBL" id="TQK96001.1"/>
    </source>
</evidence>
<proteinExistence type="predicted"/>
<dbReference type="Proteomes" id="UP000318103">
    <property type="component" value="Unassembled WGS sequence"/>
</dbReference>
<dbReference type="AlphaFoldDB" id="A0A542UAD5"/>
<keyword evidence="3" id="KW-1185">Reference proteome</keyword>
<accession>A0A542UAD5</accession>
<protein>
    <submittedName>
        <fullName evidence="2">YD repeat-containing protein</fullName>
    </submittedName>
</protein>
<name>A0A542UAD5_9ACTN</name>
<evidence type="ECO:0000256" key="1">
    <source>
        <dbReference type="SAM" id="MobiDB-lite"/>
    </source>
</evidence>
<organism evidence="2 3">
    <name type="scientific">Streptomyces puniciscabiei</name>
    <dbReference type="NCBI Taxonomy" id="164348"/>
    <lineage>
        <taxon>Bacteria</taxon>
        <taxon>Bacillati</taxon>
        <taxon>Actinomycetota</taxon>
        <taxon>Actinomycetes</taxon>
        <taxon>Kitasatosporales</taxon>
        <taxon>Streptomycetaceae</taxon>
        <taxon>Streptomyces</taxon>
    </lineage>
</organism>
<gene>
    <name evidence="2" type="ORF">FB563_0928</name>
</gene>
<reference evidence="2 3" key="1">
    <citation type="submission" date="2019-06" db="EMBL/GenBank/DDBJ databases">
        <title>Sequencing the genomes of 1000 actinobacteria strains.</title>
        <authorList>
            <person name="Klenk H.-P."/>
        </authorList>
    </citation>
    <scope>NUCLEOTIDE SEQUENCE [LARGE SCALE GENOMIC DNA]</scope>
    <source>
        <strain evidence="2 3">DSM 41929</strain>
    </source>
</reference>
<feature type="region of interest" description="Disordered" evidence="1">
    <location>
        <begin position="363"/>
        <end position="393"/>
    </location>
</feature>
<feature type="region of interest" description="Disordered" evidence="1">
    <location>
        <begin position="196"/>
        <end position="220"/>
    </location>
</feature>
<evidence type="ECO:0000313" key="3">
    <source>
        <dbReference type="Proteomes" id="UP000318103"/>
    </source>
</evidence>
<dbReference type="RefSeq" id="WP_341874387.1">
    <property type="nucleotide sequence ID" value="NZ_JBPJFI010000001.1"/>
</dbReference>
<sequence length="393" mass="42889">MNGDRVLGSDGKTPDPDKRKTVTVSGIKADEITDSERYAGFTRESVTYNGDTEVSGTVNDPWSKRTATQHKSYADTEAYYVRTAATHTRTNITSKLTPFDRVHTVKTAYDDYGMAETVEDQGDDAVTGDEKCTRTWYARNDDKGINSLVSRTRTVAKPCGTADSALDLPADSKRAGDVISDTATVYDDSSATAWSASQKPTKGEATWKGRAKGYGSDDAPTWQKVSGTTYDALGRPKTVTDTNDLVTSSTTYAPPDAGPLTSTVTEDAKHFKVTAALDFATSATLKATEPNNKVTESEYDSLGRITKLWLPNRSKVLGKTQNYVYDYHVTVANPAGRPTDLPDALRRARPRGQSAVRHLGQHLIAQLPGGGDLARRPRRRTRRTTGRPGRRRP</sequence>
<comment type="caution">
    <text evidence="2">The sequence shown here is derived from an EMBL/GenBank/DDBJ whole genome shotgun (WGS) entry which is preliminary data.</text>
</comment>
<dbReference type="EMBL" id="VFNX01000001">
    <property type="protein sequence ID" value="TQK96001.1"/>
    <property type="molecule type" value="Genomic_DNA"/>
</dbReference>
<feature type="region of interest" description="Disordered" evidence="1">
    <location>
        <begin position="1"/>
        <end position="23"/>
    </location>
</feature>
<feature type="compositionally biased region" description="Basic residues" evidence="1">
    <location>
        <begin position="376"/>
        <end position="393"/>
    </location>
</feature>